<keyword evidence="6 9" id="KW-0812">Transmembrane</keyword>
<feature type="transmembrane region" description="Helical" evidence="9">
    <location>
        <begin position="75"/>
        <end position="99"/>
    </location>
</feature>
<sequence length="306" mass="33358">MVERHPLMTALAYCVLALGLLLALGPLYLILCSASVSSQQWLTQGMPFAPGTALLHNLHEVAQRIDLGRYLFNSLLVASLVVAGKLLLSSVTAFAVTYFQPRCRGLILALLFSALLLPLEVRIVPTYAAASDLFEPLRALLEATGIDGVLHDLLGLHIVPSISLINTYAGLSLPLVASATGTFLFLQFYRTIPPELVEAARIDGTGPWRFFVDILLPLSKTNFAALGAIVFISTWKDYMWPLVITSHDQMRTITLAMASFIPIEAGQMPEWNLLMAAALVAIVIPALFVVATQRWFVKGIIGTEKN</sequence>
<comment type="similarity">
    <text evidence="9">Belongs to the binding-protein-dependent transport system permease family.</text>
</comment>
<dbReference type="RefSeq" id="WP_017450362.1">
    <property type="nucleotide sequence ID" value="NZ_CP008956.1"/>
</dbReference>
<evidence type="ECO:0000256" key="2">
    <source>
        <dbReference type="ARBA" id="ARBA00011557"/>
    </source>
</evidence>
<keyword evidence="7 9" id="KW-1133">Transmembrane helix</keyword>
<evidence type="ECO:0000256" key="8">
    <source>
        <dbReference type="ARBA" id="ARBA00023136"/>
    </source>
</evidence>
<feature type="transmembrane region" description="Helical" evidence="9">
    <location>
        <begin position="7"/>
        <end position="31"/>
    </location>
</feature>
<dbReference type="PANTHER" id="PTHR43744">
    <property type="entry name" value="ABC TRANSPORTER PERMEASE PROTEIN MG189-RELATED-RELATED"/>
    <property type="match status" value="1"/>
</dbReference>
<evidence type="ECO:0000256" key="1">
    <source>
        <dbReference type="ARBA" id="ARBA00004651"/>
    </source>
</evidence>
<evidence type="ECO:0000256" key="9">
    <source>
        <dbReference type="RuleBase" id="RU363032"/>
    </source>
</evidence>
<evidence type="ECO:0000256" key="3">
    <source>
        <dbReference type="ARBA" id="ARBA00020515"/>
    </source>
</evidence>
<dbReference type="GO" id="GO:0055085">
    <property type="term" value="P:transmembrane transport"/>
    <property type="evidence" value="ECO:0007669"/>
    <property type="project" value="InterPro"/>
</dbReference>
<feature type="transmembrane region" description="Helical" evidence="9">
    <location>
        <begin position="106"/>
        <end position="130"/>
    </location>
</feature>
<evidence type="ECO:0000256" key="5">
    <source>
        <dbReference type="ARBA" id="ARBA00022475"/>
    </source>
</evidence>
<protein>
    <recommendedName>
        <fullName evidence="3 10">sn-glycerol-3-phosphate transport system permease protein UgpE</fullName>
    </recommendedName>
</protein>
<evidence type="ECO:0000313" key="12">
    <source>
        <dbReference type="EMBL" id="QJQ01571.1"/>
    </source>
</evidence>
<keyword evidence="5 10" id="KW-1003">Cell membrane</keyword>
<keyword evidence="8 9" id="KW-0472">Membrane</keyword>
<dbReference type="InterPro" id="IPR000515">
    <property type="entry name" value="MetI-like"/>
</dbReference>
<evidence type="ECO:0000256" key="10">
    <source>
        <dbReference type="RuleBase" id="RU363056"/>
    </source>
</evidence>
<dbReference type="EMBL" id="CP008956">
    <property type="protein sequence ID" value="QJQ01571.1"/>
    <property type="molecule type" value="Genomic_DNA"/>
</dbReference>
<name>A0A6M3ZT61_9BURK</name>
<evidence type="ECO:0000256" key="6">
    <source>
        <dbReference type="ARBA" id="ARBA00022692"/>
    </source>
</evidence>
<dbReference type="InterPro" id="IPR035906">
    <property type="entry name" value="MetI-like_sf"/>
</dbReference>
<dbReference type="PANTHER" id="PTHR43744:SF8">
    <property type="entry name" value="SN-GLYCEROL-3-PHOSPHATE TRANSPORT SYSTEM PERMEASE PROTEIN UGPE"/>
    <property type="match status" value="1"/>
</dbReference>
<feature type="transmembrane region" description="Helical" evidence="9">
    <location>
        <begin position="168"/>
        <end position="189"/>
    </location>
</feature>
<evidence type="ECO:0000259" key="11">
    <source>
        <dbReference type="PROSITE" id="PS50928"/>
    </source>
</evidence>
<organism evidence="12 13">
    <name type="scientific">Herbaspirillum rubrisubalbicans Os34</name>
    <dbReference type="NCBI Taxonomy" id="1235827"/>
    <lineage>
        <taxon>Bacteria</taxon>
        <taxon>Pseudomonadati</taxon>
        <taxon>Pseudomonadota</taxon>
        <taxon>Betaproteobacteria</taxon>
        <taxon>Burkholderiales</taxon>
        <taxon>Oxalobacteraceae</taxon>
        <taxon>Herbaspirillum</taxon>
    </lineage>
</organism>
<evidence type="ECO:0000256" key="4">
    <source>
        <dbReference type="ARBA" id="ARBA00022448"/>
    </source>
</evidence>
<comment type="function">
    <text evidence="10">Part of the ABC transporter complex UgpBAEC involved in sn-glycerol-3-phosphate (G3P) import. Probably responsible for the translocation of the substrate across the membrane.</text>
</comment>
<feature type="transmembrane region" description="Helical" evidence="9">
    <location>
        <begin position="210"/>
        <end position="232"/>
    </location>
</feature>
<dbReference type="Proteomes" id="UP000501648">
    <property type="component" value="Chromosome"/>
</dbReference>
<dbReference type="CDD" id="cd06261">
    <property type="entry name" value="TM_PBP2"/>
    <property type="match status" value="1"/>
</dbReference>
<comment type="subcellular location">
    <subcellularLocation>
        <location evidence="10">Cell inner membrane</location>
        <topology evidence="10">Multi-pass membrane protein</topology>
    </subcellularLocation>
    <subcellularLocation>
        <location evidence="1 9">Cell membrane</location>
        <topology evidence="1 9">Multi-pass membrane protein</topology>
    </subcellularLocation>
</comment>
<dbReference type="Pfam" id="PF00528">
    <property type="entry name" value="BPD_transp_1"/>
    <property type="match status" value="1"/>
</dbReference>
<accession>A0A6M3ZT61</accession>
<feature type="transmembrane region" description="Helical" evidence="9">
    <location>
        <begin position="271"/>
        <end position="291"/>
    </location>
</feature>
<keyword evidence="10" id="KW-0997">Cell inner membrane</keyword>
<dbReference type="PROSITE" id="PS50928">
    <property type="entry name" value="ABC_TM1"/>
    <property type="match status" value="1"/>
</dbReference>
<evidence type="ECO:0000256" key="7">
    <source>
        <dbReference type="ARBA" id="ARBA00022989"/>
    </source>
</evidence>
<dbReference type="SUPFAM" id="SSF161098">
    <property type="entry name" value="MetI-like"/>
    <property type="match status" value="1"/>
</dbReference>
<evidence type="ECO:0000313" key="13">
    <source>
        <dbReference type="Proteomes" id="UP000501648"/>
    </source>
</evidence>
<dbReference type="AlphaFoldDB" id="A0A6M3ZT61"/>
<comment type="subunit">
    <text evidence="2 10">The complex is composed of two ATP-binding proteins (UgpC), two transmembrane proteins (UgpA and UgpE) and a solute-binding protein (UgpB).</text>
</comment>
<proteinExistence type="inferred from homology"/>
<keyword evidence="4 9" id="KW-0813">Transport</keyword>
<feature type="domain" description="ABC transmembrane type-1" evidence="11">
    <location>
        <begin position="71"/>
        <end position="292"/>
    </location>
</feature>
<dbReference type="GO" id="GO:0005886">
    <property type="term" value="C:plasma membrane"/>
    <property type="evidence" value="ECO:0007669"/>
    <property type="project" value="UniProtKB-SubCell"/>
</dbReference>
<reference evidence="12 13" key="1">
    <citation type="journal article" date="2012" name="J. Bacteriol.">
        <title>Genome sequence of the pathogenic Herbaspirillum seropedicae strain Os34, isolated from rice roots.</title>
        <authorList>
            <person name="Ye W."/>
            <person name="Ye S."/>
            <person name="Liu J."/>
            <person name="Chang S."/>
            <person name="Chen M."/>
            <person name="Zhu B."/>
            <person name="Guo L."/>
            <person name="An Q."/>
        </authorList>
    </citation>
    <scope>NUCLEOTIDE SEQUENCE [LARGE SCALE GENOMIC DNA]</scope>
    <source>
        <strain evidence="12 13">Os34</strain>
    </source>
</reference>
<gene>
    <name evidence="10" type="primary">ugpE</name>
    <name evidence="12" type="ORF">C798_15400</name>
</gene>
<dbReference type="Gene3D" id="1.10.3720.10">
    <property type="entry name" value="MetI-like"/>
    <property type="match status" value="1"/>
</dbReference>